<evidence type="ECO:0000256" key="4">
    <source>
        <dbReference type="ARBA" id="ARBA00022723"/>
    </source>
</evidence>
<feature type="compositionally biased region" description="Acidic residues" evidence="8">
    <location>
        <begin position="334"/>
        <end position="352"/>
    </location>
</feature>
<organism evidence="10 11">
    <name type="scientific">Podila verticillata NRRL 6337</name>
    <dbReference type="NCBI Taxonomy" id="1069443"/>
    <lineage>
        <taxon>Eukaryota</taxon>
        <taxon>Fungi</taxon>
        <taxon>Fungi incertae sedis</taxon>
        <taxon>Mucoromycota</taxon>
        <taxon>Mortierellomycotina</taxon>
        <taxon>Mortierellomycetes</taxon>
        <taxon>Mortierellales</taxon>
        <taxon>Mortierellaceae</taxon>
        <taxon>Podila</taxon>
    </lineage>
</organism>
<gene>
    <name evidence="10" type="ORF">MVEG_12422</name>
</gene>
<evidence type="ECO:0000256" key="2">
    <source>
        <dbReference type="ARBA" id="ARBA00006924"/>
    </source>
</evidence>
<evidence type="ECO:0000256" key="1">
    <source>
        <dbReference type="ARBA" id="ARBA00001947"/>
    </source>
</evidence>
<evidence type="ECO:0000256" key="5">
    <source>
        <dbReference type="ARBA" id="ARBA00022833"/>
    </source>
</evidence>
<dbReference type="CDD" id="cd01408">
    <property type="entry name" value="SIRT1"/>
    <property type="match status" value="1"/>
</dbReference>
<feature type="domain" description="Deacetylase sirtuin-type" evidence="9">
    <location>
        <begin position="27"/>
        <end position="300"/>
    </location>
</feature>
<reference evidence="10 11" key="1">
    <citation type="submission" date="2011-02" db="EMBL/GenBank/DDBJ databases">
        <title>The Genome Sequence of Mortierella verticillata NRRL 6337.</title>
        <authorList>
            <consortium name="The Broad Institute Genome Sequencing Platform"/>
            <person name="Russ C."/>
            <person name="Cuomo C."/>
            <person name="Burger G."/>
            <person name="Gray M.W."/>
            <person name="Holland P.W.H."/>
            <person name="King N."/>
            <person name="Lang F.B.F."/>
            <person name="Roger A.J."/>
            <person name="Ruiz-Trillo I."/>
            <person name="Young S.K."/>
            <person name="Zeng Q."/>
            <person name="Gargeya S."/>
            <person name="Alvarado L."/>
            <person name="Berlin A."/>
            <person name="Chapman S.B."/>
            <person name="Chen Z."/>
            <person name="Freedman E."/>
            <person name="Gellesch M."/>
            <person name="Goldberg J."/>
            <person name="Griggs A."/>
            <person name="Gujja S."/>
            <person name="Heilman E."/>
            <person name="Heiman D."/>
            <person name="Howarth C."/>
            <person name="Mehta T."/>
            <person name="Neiman D."/>
            <person name="Pearson M."/>
            <person name="Roberts A."/>
            <person name="Saif S."/>
            <person name="Shea T."/>
            <person name="Shenoy N."/>
            <person name="Sisk P."/>
            <person name="Stolte C."/>
            <person name="Sykes S."/>
            <person name="White J."/>
            <person name="Yandava C."/>
            <person name="Haas B."/>
            <person name="Nusbaum C."/>
            <person name="Birren B."/>
        </authorList>
    </citation>
    <scope>NUCLEOTIDE SEQUENCE [LARGE SCALE GENOMIC DNA]</scope>
    <source>
        <strain evidence="10 11">NRRL 6337</strain>
    </source>
</reference>
<dbReference type="InterPro" id="IPR050134">
    <property type="entry name" value="NAD-dep_sirtuin_deacylases"/>
</dbReference>
<feature type="region of interest" description="Disordered" evidence="8">
    <location>
        <begin position="1"/>
        <end position="20"/>
    </location>
</feature>
<dbReference type="Gene3D" id="3.30.1600.10">
    <property type="entry name" value="SIR2/SIRT2 'Small Domain"/>
    <property type="match status" value="1"/>
</dbReference>
<dbReference type="InterPro" id="IPR026590">
    <property type="entry name" value="Ssirtuin_cat_dom"/>
</dbReference>
<keyword evidence="11" id="KW-1185">Reference proteome</keyword>
<proteinExistence type="inferred from homology"/>
<keyword evidence="5 7" id="KW-0862">Zinc</keyword>
<dbReference type="InterPro" id="IPR026591">
    <property type="entry name" value="Sirtuin_cat_small_dom_sf"/>
</dbReference>
<sequence>MSTTTTARIPIKSRPLKPKAEPETRIRILKDDTVESIAECINQGKAKKIIVMTGAGISTAAGIKDFRSPGTGLYDDLGKYNLPFPEAVFDLAFFKETPGPFYRLAKELFPGKYRPTLTHYLLPLLAKKGLLLRSYTQNIDSLEKMAGLPEDLLVEAHGSFSTAKCIQCAIVSDSEWVKEHIMDSNIPYCKRCGGLVKPEITFFGEDLPSRFRDMAQTDFVDCDLLIVLGTSLKVEPFNKLITQVSTRCPRLLINREKAGQELHSGFDFDDRWKYTVQRDAWFLGDCDVGVKKLVSLCGWEEELQSMYETGTARLRAAEEKEEMEALARKNRVLDEDDISDDEGDDKEEDDTLESPIQDESSPSLDEITGMFGQSKWMSQGVDDEQKSLEEAVPRLEEQVSSEPSTPRSNSPFVFSRMGSLSDDGLGLVSAMTMPTTSTLSCIPLTSNDSSGPSMPIAFLSTCAPFSVWSCPSFTEPPETSMTMMGSFQARRKRERDGDTTLKTVLRIPSSLAPHYLTCGRVTKRQRYV</sequence>
<dbReference type="PROSITE" id="PS50305">
    <property type="entry name" value="SIRTUIN"/>
    <property type="match status" value="1"/>
</dbReference>
<protein>
    <submittedName>
        <fullName evidence="10">NAD-dependent deacetylase sirtuin 2</fullName>
    </submittedName>
</protein>
<comment type="similarity">
    <text evidence="2">Belongs to the sirtuin family. Class I subfamily.</text>
</comment>
<keyword evidence="6" id="KW-0520">NAD</keyword>
<dbReference type="GO" id="GO:0017136">
    <property type="term" value="F:histone deacetylase activity, NAD-dependent"/>
    <property type="evidence" value="ECO:0007669"/>
    <property type="project" value="TreeGrafter"/>
</dbReference>
<accession>A0A086TIG0</accession>
<keyword evidence="4 7" id="KW-0479">Metal-binding</keyword>
<feature type="binding site" evidence="7">
    <location>
        <position position="165"/>
    </location>
    <ligand>
        <name>Zn(2+)</name>
        <dbReference type="ChEBI" id="CHEBI:29105"/>
    </ligand>
</feature>
<dbReference type="Pfam" id="PF02146">
    <property type="entry name" value="SIR2"/>
    <property type="match status" value="1"/>
</dbReference>
<evidence type="ECO:0000256" key="3">
    <source>
        <dbReference type="ARBA" id="ARBA00022679"/>
    </source>
</evidence>
<feature type="binding site" evidence="7">
    <location>
        <position position="192"/>
    </location>
    <ligand>
        <name>Zn(2+)</name>
        <dbReference type="ChEBI" id="CHEBI:29105"/>
    </ligand>
</feature>
<feature type="binding site" evidence="7">
    <location>
        <position position="189"/>
    </location>
    <ligand>
        <name>Zn(2+)</name>
        <dbReference type="ChEBI" id="CHEBI:29105"/>
    </ligand>
</feature>
<dbReference type="Gene3D" id="3.40.50.1220">
    <property type="entry name" value="TPP-binding domain"/>
    <property type="match status" value="1"/>
</dbReference>
<evidence type="ECO:0000313" key="10">
    <source>
        <dbReference type="EMBL" id="KFH61737.1"/>
    </source>
</evidence>
<evidence type="ECO:0000256" key="6">
    <source>
        <dbReference type="ARBA" id="ARBA00023027"/>
    </source>
</evidence>
<dbReference type="EMBL" id="KN042452">
    <property type="protein sequence ID" value="KFH61737.1"/>
    <property type="molecule type" value="Genomic_DNA"/>
</dbReference>
<dbReference type="GO" id="GO:0046872">
    <property type="term" value="F:metal ion binding"/>
    <property type="evidence" value="ECO:0007669"/>
    <property type="project" value="UniProtKB-KW"/>
</dbReference>
<evidence type="ECO:0000259" key="9">
    <source>
        <dbReference type="PROSITE" id="PS50305"/>
    </source>
</evidence>
<dbReference type="AlphaFoldDB" id="A0A086TIG0"/>
<dbReference type="GO" id="GO:0070403">
    <property type="term" value="F:NAD+ binding"/>
    <property type="evidence" value="ECO:0007669"/>
    <property type="project" value="InterPro"/>
</dbReference>
<dbReference type="GO" id="GO:0005634">
    <property type="term" value="C:nucleus"/>
    <property type="evidence" value="ECO:0007669"/>
    <property type="project" value="TreeGrafter"/>
</dbReference>
<dbReference type="Proteomes" id="UP000243308">
    <property type="component" value="Unassembled WGS sequence"/>
</dbReference>
<dbReference type="OrthoDB" id="420264at2759"/>
<dbReference type="PANTHER" id="PTHR11085">
    <property type="entry name" value="NAD-DEPENDENT PROTEIN DEACYLASE SIRTUIN-5, MITOCHONDRIAL-RELATED"/>
    <property type="match status" value="1"/>
</dbReference>
<feature type="active site" description="Proton acceptor" evidence="7">
    <location>
        <position position="157"/>
    </location>
</feature>
<dbReference type="PANTHER" id="PTHR11085:SF6">
    <property type="entry name" value="NAD-DEPENDENT PROTEIN DEACETYLASE SIRTUIN-2"/>
    <property type="match status" value="1"/>
</dbReference>
<feature type="compositionally biased region" description="Polar residues" evidence="8">
    <location>
        <begin position="398"/>
        <end position="412"/>
    </location>
</feature>
<feature type="region of interest" description="Disordered" evidence="8">
    <location>
        <begin position="393"/>
        <end position="412"/>
    </location>
</feature>
<evidence type="ECO:0000313" key="11">
    <source>
        <dbReference type="Proteomes" id="UP000243308"/>
    </source>
</evidence>
<keyword evidence="3" id="KW-0808">Transferase</keyword>
<feature type="region of interest" description="Disordered" evidence="8">
    <location>
        <begin position="327"/>
        <end position="367"/>
    </location>
</feature>
<evidence type="ECO:0000256" key="8">
    <source>
        <dbReference type="SAM" id="MobiDB-lite"/>
    </source>
</evidence>
<feature type="binding site" evidence="7">
    <location>
        <position position="168"/>
    </location>
    <ligand>
        <name>Zn(2+)</name>
        <dbReference type="ChEBI" id="CHEBI:29105"/>
    </ligand>
</feature>
<evidence type="ECO:0000256" key="7">
    <source>
        <dbReference type="PROSITE-ProRule" id="PRU00236"/>
    </source>
</evidence>
<comment type="cofactor">
    <cofactor evidence="1">
        <name>Zn(2+)</name>
        <dbReference type="ChEBI" id="CHEBI:29105"/>
    </cofactor>
</comment>
<dbReference type="InterPro" id="IPR003000">
    <property type="entry name" value="Sirtuin"/>
</dbReference>
<dbReference type="SUPFAM" id="SSF52467">
    <property type="entry name" value="DHS-like NAD/FAD-binding domain"/>
    <property type="match status" value="1"/>
</dbReference>
<name>A0A086TIG0_9FUNG</name>
<dbReference type="InterPro" id="IPR029035">
    <property type="entry name" value="DHS-like_NAD/FAD-binding_dom"/>
</dbReference>